<comment type="similarity">
    <text evidence="8">Belongs to the protein kinase superfamily. Tyr protein kinase family.</text>
</comment>
<evidence type="ECO:0000256" key="2">
    <source>
        <dbReference type="ARBA" id="ARBA00022741"/>
    </source>
</evidence>
<dbReference type="SMART" id="SM00252">
    <property type="entry name" value="SH2"/>
    <property type="match status" value="1"/>
</dbReference>
<keyword evidence="3 8" id="KW-0418">Kinase</keyword>
<organism evidence="12">
    <name type="scientific">Caenorhabditis brenneri</name>
    <name type="common">Nematode worm</name>
    <dbReference type="NCBI Taxonomy" id="135651"/>
    <lineage>
        <taxon>Eukaryota</taxon>
        <taxon>Metazoa</taxon>
        <taxon>Ecdysozoa</taxon>
        <taxon>Nematoda</taxon>
        <taxon>Chromadorea</taxon>
        <taxon>Rhabditida</taxon>
        <taxon>Rhabditina</taxon>
        <taxon>Rhabditomorpha</taxon>
        <taxon>Rhabditoidea</taxon>
        <taxon>Rhabditidae</taxon>
        <taxon>Peloderinae</taxon>
        <taxon>Caenorhabditis</taxon>
    </lineage>
</organism>
<sequence length="306" mass="35519">MHQSKCSSKLFFRLFHGQKKKMIQPSPEEFIQIPEDLELTPRPLEDEEYFHGFLVDEKVVQMFENAKNDSFLVRRAQTYCGLEYVLSVKTADGLHHIIINVIKERRLYWIDRHVFKSIRQLIEFYVDSGIFISVCAPEEGERPISVRLKHPVKRFNWQINHEQIELNQVLGSGQFGEVCKGYLELSFKQGRVTVAVKMVKGGDQLTTKQMYDLVQEAENMKKLQHPNVVRFYGIAASKNPCMMALEFCHGGSLDKRLESSTTEHQKIRFLYHAALGMEYLHDVGIVHGFVLSILNLISNQHFFVEI</sequence>
<evidence type="ECO:0000256" key="3">
    <source>
        <dbReference type="ARBA" id="ARBA00022777"/>
    </source>
</evidence>
<evidence type="ECO:0000256" key="4">
    <source>
        <dbReference type="ARBA" id="ARBA00022840"/>
    </source>
</evidence>
<dbReference type="PROSITE" id="PS00107">
    <property type="entry name" value="PROTEIN_KINASE_ATP"/>
    <property type="match status" value="1"/>
</dbReference>
<keyword evidence="5 8" id="KW-0829">Tyrosine-protein kinase</keyword>
<name>G0NEV3_CAEBE</name>
<dbReference type="OrthoDB" id="3256376at2759"/>
<evidence type="ECO:0000313" key="11">
    <source>
        <dbReference type="EMBL" id="EGT59044.1"/>
    </source>
</evidence>
<dbReference type="HOGENOM" id="CLU_000288_7_2_1"/>
<dbReference type="GO" id="GO:0005524">
    <property type="term" value="F:ATP binding"/>
    <property type="evidence" value="ECO:0007669"/>
    <property type="project" value="UniProtKB-UniRule"/>
</dbReference>
<dbReference type="Gene3D" id="3.30.200.20">
    <property type="entry name" value="Phosphorylase Kinase, domain 1"/>
    <property type="match status" value="1"/>
</dbReference>
<dbReference type="GO" id="GO:0004715">
    <property type="term" value="F:non-membrane spanning protein tyrosine kinase activity"/>
    <property type="evidence" value="ECO:0007669"/>
    <property type="project" value="UniProtKB-EC"/>
</dbReference>
<dbReference type="InterPro" id="IPR000719">
    <property type="entry name" value="Prot_kinase_dom"/>
</dbReference>
<dbReference type="AlphaFoldDB" id="G0NEV3"/>
<dbReference type="InterPro" id="IPR017441">
    <property type="entry name" value="Protein_kinase_ATP_BS"/>
</dbReference>
<dbReference type="Proteomes" id="UP000008068">
    <property type="component" value="Unassembled WGS sequence"/>
</dbReference>
<gene>
    <name evidence="11" type="ORF">CAEBREN_16374</name>
</gene>
<dbReference type="EC" id="2.7.10.2" evidence="8"/>
<dbReference type="SUPFAM" id="SSF56112">
    <property type="entry name" value="Protein kinase-like (PK-like)"/>
    <property type="match status" value="1"/>
</dbReference>
<comment type="catalytic activity">
    <reaction evidence="8">
        <text>L-tyrosyl-[protein] + ATP = O-phospho-L-tyrosyl-[protein] + ADP + H(+)</text>
        <dbReference type="Rhea" id="RHEA:10596"/>
        <dbReference type="Rhea" id="RHEA-COMP:10136"/>
        <dbReference type="Rhea" id="RHEA-COMP:20101"/>
        <dbReference type="ChEBI" id="CHEBI:15378"/>
        <dbReference type="ChEBI" id="CHEBI:30616"/>
        <dbReference type="ChEBI" id="CHEBI:46858"/>
        <dbReference type="ChEBI" id="CHEBI:61978"/>
        <dbReference type="ChEBI" id="CHEBI:456216"/>
        <dbReference type="EC" id="2.7.10.2"/>
    </reaction>
</comment>
<proteinExistence type="inferred from homology"/>
<dbReference type="Gene3D" id="1.10.510.10">
    <property type="entry name" value="Transferase(Phosphotransferase) domain 1"/>
    <property type="match status" value="1"/>
</dbReference>
<accession>G0NEV3</accession>
<feature type="domain" description="Protein kinase" evidence="10">
    <location>
        <begin position="164"/>
        <end position="306"/>
    </location>
</feature>
<dbReference type="Pfam" id="PF07714">
    <property type="entry name" value="PK_Tyr_Ser-Thr"/>
    <property type="match status" value="1"/>
</dbReference>
<dbReference type="Gene3D" id="3.30.505.10">
    <property type="entry name" value="SH2 domain"/>
    <property type="match status" value="1"/>
</dbReference>
<evidence type="ECO:0000256" key="7">
    <source>
        <dbReference type="PROSITE-ProRule" id="PRU10141"/>
    </source>
</evidence>
<protein>
    <recommendedName>
        <fullName evidence="8">Tyrosine-protein kinase</fullName>
        <ecNumber evidence="8">2.7.10.2</ecNumber>
    </recommendedName>
</protein>
<dbReference type="InterPro" id="IPR050198">
    <property type="entry name" value="Non-receptor_tyrosine_kinases"/>
</dbReference>
<keyword evidence="4 7" id="KW-0067">ATP-binding</keyword>
<evidence type="ECO:0000259" key="9">
    <source>
        <dbReference type="PROSITE" id="PS50001"/>
    </source>
</evidence>
<reference evidence="12" key="1">
    <citation type="submission" date="2011-07" db="EMBL/GenBank/DDBJ databases">
        <authorList>
            <consortium name="Caenorhabditis brenneri Sequencing and Analysis Consortium"/>
            <person name="Wilson R.K."/>
        </authorList>
    </citation>
    <scope>NUCLEOTIDE SEQUENCE [LARGE SCALE GENOMIC DNA]</scope>
    <source>
        <strain evidence="12">PB2801</strain>
    </source>
</reference>
<dbReference type="InterPro" id="IPR000980">
    <property type="entry name" value="SH2"/>
</dbReference>
<dbReference type="InterPro" id="IPR001245">
    <property type="entry name" value="Ser-Thr/Tyr_kinase_cat_dom"/>
</dbReference>
<evidence type="ECO:0000256" key="5">
    <source>
        <dbReference type="ARBA" id="ARBA00023137"/>
    </source>
</evidence>
<evidence type="ECO:0000256" key="8">
    <source>
        <dbReference type="RuleBase" id="RU362096"/>
    </source>
</evidence>
<dbReference type="STRING" id="135651.G0NEV3"/>
<keyword evidence="1 8" id="KW-0808">Transferase</keyword>
<dbReference type="PROSITE" id="PS50001">
    <property type="entry name" value="SH2"/>
    <property type="match status" value="1"/>
</dbReference>
<feature type="binding site" evidence="7">
    <location>
        <position position="197"/>
    </location>
    <ligand>
        <name>ATP</name>
        <dbReference type="ChEBI" id="CHEBI:30616"/>
    </ligand>
</feature>
<dbReference type="EMBL" id="GL379874">
    <property type="protein sequence ID" value="EGT59044.1"/>
    <property type="molecule type" value="Genomic_DNA"/>
</dbReference>
<dbReference type="InterPro" id="IPR036860">
    <property type="entry name" value="SH2_dom_sf"/>
</dbReference>
<dbReference type="PANTHER" id="PTHR24418">
    <property type="entry name" value="TYROSINE-PROTEIN KINASE"/>
    <property type="match status" value="1"/>
</dbReference>
<feature type="domain" description="SH2" evidence="9">
    <location>
        <begin position="49"/>
        <end position="152"/>
    </location>
</feature>
<dbReference type="PROSITE" id="PS50011">
    <property type="entry name" value="PROTEIN_KINASE_DOM"/>
    <property type="match status" value="1"/>
</dbReference>
<evidence type="ECO:0000313" key="12">
    <source>
        <dbReference type="Proteomes" id="UP000008068"/>
    </source>
</evidence>
<dbReference type="InterPro" id="IPR011009">
    <property type="entry name" value="Kinase-like_dom_sf"/>
</dbReference>
<keyword evidence="6" id="KW-0727">SH2 domain</keyword>
<dbReference type="eggNOG" id="KOG0194">
    <property type="taxonomic scope" value="Eukaryota"/>
</dbReference>
<keyword evidence="2 7" id="KW-0547">Nucleotide-binding</keyword>
<dbReference type="InParanoid" id="G0NEV3"/>
<dbReference type="OMA" id="ISVCAPE"/>
<evidence type="ECO:0000256" key="1">
    <source>
        <dbReference type="ARBA" id="ARBA00022679"/>
    </source>
</evidence>
<dbReference type="SUPFAM" id="SSF55550">
    <property type="entry name" value="SH2 domain"/>
    <property type="match status" value="1"/>
</dbReference>
<evidence type="ECO:0000256" key="6">
    <source>
        <dbReference type="PROSITE-ProRule" id="PRU00191"/>
    </source>
</evidence>
<evidence type="ECO:0000259" key="10">
    <source>
        <dbReference type="PROSITE" id="PS50011"/>
    </source>
</evidence>
<dbReference type="Pfam" id="PF00017">
    <property type="entry name" value="SH2"/>
    <property type="match status" value="1"/>
</dbReference>
<keyword evidence="12" id="KW-1185">Reference proteome</keyword>